<dbReference type="AlphaFoldDB" id="A0A4C1ZB48"/>
<protein>
    <submittedName>
        <fullName evidence="2">Uncharacterized protein</fullName>
    </submittedName>
</protein>
<evidence type="ECO:0000313" key="2">
    <source>
        <dbReference type="EMBL" id="GBP84354.1"/>
    </source>
</evidence>
<dbReference type="EMBL" id="BGZK01001674">
    <property type="protein sequence ID" value="GBP84354.1"/>
    <property type="molecule type" value="Genomic_DNA"/>
</dbReference>
<reference evidence="2 3" key="1">
    <citation type="journal article" date="2019" name="Commun. Biol.">
        <title>The bagworm genome reveals a unique fibroin gene that provides high tensile strength.</title>
        <authorList>
            <person name="Kono N."/>
            <person name="Nakamura H."/>
            <person name="Ohtoshi R."/>
            <person name="Tomita M."/>
            <person name="Numata K."/>
            <person name="Arakawa K."/>
        </authorList>
    </citation>
    <scope>NUCLEOTIDE SEQUENCE [LARGE SCALE GENOMIC DNA]</scope>
</reference>
<proteinExistence type="predicted"/>
<sequence length="110" mass="12814">MRYVARTIYGPNRGDERRLRPKSVSARAQLKRAHTRVRTPLCAGAVKKRETRNQDESTEREKIFAEQRERQRQIRAAETQAPTFLPSTITFRAKSSYGDVERKMLPLILN</sequence>
<evidence type="ECO:0000256" key="1">
    <source>
        <dbReference type="SAM" id="MobiDB-lite"/>
    </source>
</evidence>
<dbReference type="Proteomes" id="UP000299102">
    <property type="component" value="Unassembled WGS sequence"/>
</dbReference>
<evidence type="ECO:0000313" key="3">
    <source>
        <dbReference type="Proteomes" id="UP000299102"/>
    </source>
</evidence>
<feature type="region of interest" description="Disordered" evidence="1">
    <location>
        <begin position="13"/>
        <end position="37"/>
    </location>
</feature>
<gene>
    <name evidence="2" type="ORF">EVAR_87505_1</name>
</gene>
<organism evidence="2 3">
    <name type="scientific">Eumeta variegata</name>
    <name type="common">Bagworm moth</name>
    <name type="synonym">Eumeta japonica</name>
    <dbReference type="NCBI Taxonomy" id="151549"/>
    <lineage>
        <taxon>Eukaryota</taxon>
        <taxon>Metazoa</taxon>
        <taxon>Ecdysozoa</taxon>
        <taxon>Arthropoda</taxon>
        <taxon>Hexapoda</taxon>
        <taxon>Insecta</taxon>
        <taxon>Pterygota</taxon>
        <taxon>Neoptera</taxon>
        <taxon>Endopterygota</taxon>
        <taxon>Lepidoptera</taxon>
        <taxon>Glossata</taxon>
        <taxon>Ditrysia</taxon>
        <taxon>Tineoidea</taxon>
        <taxon>Psychidae</taxon>
        <taxon>Oiketicinae</taxon>
        <taxon>Eumeta</taxon>
    </lineage>
</organism>
<accession>A0A4C1ZB48</accession>
<name>A0A4C1ZB48_EUMVA</name>
<comment type="caution">
    <text evidence="2">The sequence shown here is derived from an EMBL/GenBank/DDBJ whole genome shotgun (WGS) entry which is preliminary data.</text>
</comment>
<keyword evidence="3" id="KW-1185">Reference proteome</keyword>